<dbReference type="Gene3D" id="1.10.110.10">
    <property type="entry name" value="Plant lipid-transfer and hydrophobic proteins"/>
    <property type="match status" value="1"/>
</dbReference>
<evidence type="ECO:0000256" key="1">
    <source>
        <dbReference type="ARBA" id="ARBA00009748"/>
    </source>
</evidence>
<gene>
    <name evidence="5" type="ORF">SLEP1_g35943</name>
</gene>
<dbReference type="Pfam" id="PF00234">
    <property type="entry name" value="Tryp_alpha_amyl"/>
    <property type="match status" value="1"/>
</dbReference>
<dbReference type="GO" id="GO:0006869">
    <property type="term" value="P:lipid transport"/>
    <property type="evidence" value="ECO:0007669"/>
    <property type="project" value="InterPro"/>
</dbReference>
<feature type="signal peptide" evidence="3">
    <location>
        <begin position="1"/>
        <end position="27"/>
    </location>
</feature>
<keyword evidence="2" id="KW-0813">Transport</keyword>
<dbReference type="InterPro" id="IPR000528">
    <property type="entry name" value="Plant_nsLTP"/>
</dbReference>
<keyword evidence="6" id="KW-1185">Reference proteome</keyword>
<dbReference type="InterPro" id="IPR006527">
    <property type="entry name" value="F-box-assoc_dom_typ1"/>
</dbReference>
<dbReference type="PANTHER" id="PTHR31672:SF13">
    <property type="entry name" value="F-BOX PROTEIN CPR30-LIKE"/>
    <property type="match status" value="1"/>
</dbReference>
<dbReference type="InterPro" id="IPR036312">
    <property type="entry name" value="Bifun_inhib/LTP/seed_sf"/>
</dbReference>
<keyword evidence="3" id="KW-0732">Signal</keyword>
<evidence type="ECO:0000259" key="4">
    <source>
        <dbReference type="PROSITE" id="PS50181"/>
    </source>
</evidence>
<feature type="chain" id="PRO_5043405757" description="Non-specific lipid-transfer protein" evidence="3">
    <location>
        <begin position="28"/>
        <end position="551"/>
    </location>
</feature>
<dbReference type="CDD" id="cd01960">
    <property type="entry name" value="nsLTP1"/>
    <property type="match status" value="1"/>
</dbReference>
<comment type="similarity">
    <text evidence="1 2">Belongs to the plant LTP family.</text>
</comment>
<dbReference type="PANTHER" id="PTHR31672">
    <property type="entry name" value="BNACNNG10540D PROTEIN"/>
    <property type="match status" value="1"/>
</dbReference>
<evidence type="ECO:0000313" key="5">
    <source>
        <dbReference type="EMBL" id="GKV26686.1"/>
    </source>
</evidence>
<protein>
    <recommendedName>
        <fullName evidence="2">Non-specific lipid-transfer protein</fullName>
    </recommendedName>
</protein>
<keyword evidence="2" id="KW-0446">Lipid-binding</keyword>
<dbReference type="PROSITE" id="PS50181">
    <property type="entry name" value="FBOX"/>
    <property type="match status" value="1"/>
</dbReference>
<dbReference type="InterPro" id="IPR050796">
    <property type="entry name" value="SCF_F-box_component"/>
</dbReference>
<comment type="caution">
    <text evidence="5">The sequence shown here is derived from an EMBL/GenBank/DDBJ whole genome shotgun (WGS) entry which is preliminary data.</text>
</comment>
<dbReference type="Pfam" id="PF00646">
    <property type="entry name" value="F-box"/>
    <property type="match status" value="1"/>
</dbReference>
<feature type="domain" description="F-box" evidence="4">
    <location>
        <begin position="184"/>
        <end position="230"/>
    </location>
</feature>
<evidence type="ECO:0000313" key="6">
    <source>
        <dbReference type="Proteomes" id="UP001054252"/>
    </source>
</evidence>
<dbReference type="InterPro" id="IPR016140">
    <property type="entry name" value="Bifunc_inhib/LTP/seed_store"/>
</dbReference>
<evidence type="ECO:0000256" key="3">
    <source>
        <dbReference type="SAM" id="SignalP"/>
    </source>
</evidence>
<dbReference type="Pfam" id="PF07734">
    <property type="entry name" value="FBA_1"/>
    <property type="match status" value="1"/>
</dbReference>
<dbReference type="NCBIfam" id="TIGR01640">
    <property type="entry name" value="F_box_assoc_1"/>
    <property type="match status" value="1"/>
</dbReference>
<dbReference type="SUPFAM" id="SSF81383">
    <property type="entry name" value="F-box domain"/>
    <property type="match status" value="1"/>
</dbReference>
<evidence type="ECO:0000256" key="2">
    <source>
        <dbReference type="RuleBase" id="RU000628"/>
    </source>
</evidence>
<dbReference type="AlphaFoldDB" id="A0AAV5KQ49"/>
<dbReference type="GO" id="GO:0008289">
    <property type="term" value="F:lipid binding"/>
    <property type="evidence" value="ECO:0007669"/>
    <property type="project" value="UniProtKB-KW"/>
</dbReference>
<dbReference type="SMART" id="SM00256">
    <property type="entry name" value="FBOX"/>
    <property type="match status" value="1"/>
</dbReference>
<dbReference type="InterPro" id="IPR001810">
    <property type="entry name" value="F-box_dom"/>
</dbReference>
<comment type="function">
    <text evidence="2">Plant non-specific lipid-transfer proteins transfer phospholipids as well as galactolipids across membranes. May play a role in wax or cutin deposition in the cell walls of expanding epidermal cells and certain secretory tissues.</text>
</comment>
<organism evidence="5 6">
    <name type="scientific">Rubroshorea leprosula</name>
    <dbReference type="NCBI Taxonomy" id="152421"/>
    <lineage>
        <taxon>Eukaryota</taxon>
        <taxon>Viridiplantae</taxon>
        <taxon>Streptophyta</taxon>
        <taxon>Embryophyta</taxon>
        <taxon>Tracheophyta</taxon>
        <taxon>Spermatophyta</taxon>
        <taxon>Magnoliopsida</taxon>
        <taxon>eudicotyledons</taxon>
        <taxon>Gunneridae</taxon>
        <taxon>Pentapetalae</taxon>
        <taxon>rosids</taxon>
        <taxon>malvids</taxon>
        <taxon>Malvales</taxon>
        <taxon>Dipterocarpaceae</taxon>
        <taxon>Rubroshorea</taxon>
    </lineage>
</organism>
<dbReference type="Proteomes" id="UP001054252">
    <property type="component" value="Unassembled WGS sequence"/>
</dbReference>
<name>A0AAV5KQ49_9ROSI</name>
<reference evidence="5 6" key="1">
    <citation type="journal article" date="2021" name="Commun. Biol.">
        <title>The genome of Shorea leprosula (Dipterocarpaceae) highlights the ecological relevance of drought in aseasonal tropical rainforests.</title>
        <authorList>
            <person name="Ng K.K.S."/>
            <person name="Kobayashi M.J."/>
            <person name="Fawcett J.A."/>
            <person name="Hatakeyama M."/>
            <person name="Paape T."/>
            <person name="Ng C.H."/>
            <person name="Ang C.C."/>
            <person name="Tnah L.H."/>
            <person name="Lee C.T."/>
            <person name="Nishiyama T."/>
            <person name="Sese J."/>
            <person name="O'Brien M.J."/>
            <person name="Copetti D."/>
            <person name="Mohd Noor M.I."/>
            <person name="Ong R.C."/>
            <person name="Putra M."/>
            <person name="Sireger I.Z."/>
            <person name="Indrioko S."/>
            <person name="Kosugi Y."/>
            <person name="Izuno A."/>
            <person name="Isagi Y."/>
            <person name="Lee S.L."/>
            <person name="Shimizu K.K."/>
        </authorList>
    </citation>
    <scope>NUCLEOTIDE SEQUENCE [LARGE SCALE GENOMIC DNA]</scope>
    <source>
        <strain evidence="5">214</strain>
    </source>
</reference>
<dbReference type="EMBL" id="BPVZ01000073">
    <property type="protein sequence ID" value="GKV26686.1"/>
    <property type="molecule type" value="Genomic_DNA"/>
</dbReference>
<dbReference type="InterPro" id="IPR017451">
    <property type="entry name" value="F-box-assoc_interact_dom"/>
</dbReference>
<sequence length="551" mass="62380">MERKMMGCGSWFLWILGLGIILAMVGSRCVHATISCFDAIVTLTRCKPFLTGGSRFPSVLCCVGLSNLNHEASTTKDRRDLCHCLRDAAPGFGVIPERAKELPQKCGVQIRVPIDPDIDCDTKQLIAFGFLSPLPSAMVDLRDENKKMVAFERSEAVVVTDWKRRIWENLVRLLRCRADCNSDTAKKTQFPTDLIEEILVRLGVKSLLRFRCVSKQWFFLLCNQQFITRHLKILTSKRTPQEFIVEGLEDTNFAIGTLDDNPDGIRFRLLETNHLQVQPLEDIWCLGHCNGLVSAHLYSMETNRSSIVVWNPSTMEQRRFPMPQCSPKCIQLFGFGYDSVSDDYKLVVATTPVFARKLDKIQSLSLRTGLWKTAPCEAGYSFGLSGSATDGKHLKGCIYWLINRELRSNCGIASFDLSTDRLREEESLSWIPSSISGACISLELSGESLCLVVSPDEVTYDVWIMEENVVRRTKSWIKLFSVSSTDDNFNASLNDRLDRDVMTPVCFIGNRKVLIFWHSRHEYALYDLDDQSVNKVAEIGNPIIRSWPMGP</sequence>
<dbReference type="SMART" id="SM00499">
    <property type="entry name" value="AAI"/>
    <property type="match status" value="1"/>
</dbReference>
<dbReference type="SUPFAM" id="SSF47699">
    <property type="entry name" value="Bifunctional inhibitor/lipid-transfer protein/seed storage 2S albumin"/>
    <property type="match status" value="1"/>
</dbReference>
<dbReference type="InterPro" id="IPR036047">
    <property type="entry name" value="F-box-like_dom_sf"/>
</dbReference>
<proteinExistence type="inferred from homology"/>
<dbReference type="PRINTS" id="PR00382">
    <property type="entry name" value="LIPIDTRNSFER"/>
</dbReference>
<accession>A0AAV5KQ49</accession>